<comment type="caution">
    <text evidence="1">The sequence shown here is derived from an EMBL/GenBank/DDBJ whole genome shotgun (WGS) entry which is preliminary data.</text>
</comment>
<dbReference type="Proteomes" id="UP001500063">
    <property type="component" value="Unassembled WGS sequence"/>
</dbReference>
<organism evidence="1 2">
    <name type="scientific">Streptomyces blastmyceticus</name>
    <dbReference type="NCBI Taxonomy" id="68180"/>
    <lineage>
        <taxon>Bacteria</taxon>
        <taxon>Bacillati</taxon>
        <taxon>Actinomycetota</taxon>
        <taxon>Actinomycetes</taxon>
        <taxon>Kitasatosporales</taxon>
        <taxon>Streptomycetaceae</taxon>
        <taxon>Streptomyces</taxon>
    </lineage>
</organism>
<gene>
    <name evidence="1" type="ORF">GCM10010319_62860</name>
</gene>
<keyword evidence="2" id="KW-1185">Reference proteome</keyword>
<reference evidence="2" key="1">
    <citation type="journal article" date="2019" name="Int. J. Syst. Evol. Microbiol.">
        <title>The Global Catalogue of Microorganisms (GCM) 10K type strain sequencing project: providing services to taxonomists for standard genome sequencing and annotation.</title>
        <authorList>
            <consortium name="The Broad Institute Genomics Platform"/>
            <consortium name="The Broad Institute Genome Sequencing Center for Infectious Disease"/>
            <person name="Wu L."/>
            <person name="Ma J."/>
        </authorList>
    </citation>
    <scope>NUCLEOTIDE SEQUENCE [LARGE SCALE GENOMIC DNA]</scope>
    <source>
        <strain evidence="2">JCM 4565</strain>
    </source>
</reference>
<dbReference type="EMBL" id="BAAABW010000036">
    <property type="protein sequence ID" value="GAA0375799.1"/>
    <property type="molecule type" value="Genomic_DNA"/>
</dbReference>
<evidence type="ECO:0000313" key="2">
    <source>
        <dbReference type="Proteomes" id="UP001500063"/>
    </source>
</evidence>
<name>A0ABP3HP70_9ACTN</name>
<accession>A0ABP3HP70</accession>
<proteinExistence type="predicted"/>
<sequence length="108" mass="11967">MKTEEYRTERYQSQSVQNPANITKSMTSAASTPKVISRVRIRRDGRPTLIRGPVGPPPRSGIWKAKVRTSKFAVSGAVDQGPAILGPSVATYRGFTQFPFLVTLRARY</sequence>
<evidence type="ECO:0000313" key="1">
    <source>
        <dbReference type="EMBL" id="GAA0375799.1"/>
    </source>
</evidence>
<protein>
    <submittedName>
        <fullName evidence="1">Uncharacterized protein</fullName>
    </submittedName>
</protein>